<dbReference type="InterPro" id="IPR014716">
    <property type="entry name" value="Fibrinogen_a/b/g_C_1"/>
</dbReference>
<protein>
    <recommendedName>
        <fullName evidence="1">Fibrinogen C-terminal domain-containing protein</fullName>
    </recommendedName>
</protein>
<name>A0ABD0LNV5_9CAEN</name>
<evidence type="ECO:0000259" key="1">
    <source>
        <dbReference type="PROSITE" id="PS51406"/>
    </source>
</evidence>
<evidence type="ECO:0000313" key="2">
    <source>
        <dbReference type="EMBL" id="KAK7501131.1"/>
    </source>
</evidence>
<organism evidence="2 3">
    <name type="scientific">Batillaria attramentaria</name>
    <dbReference type="NCBI Taxonomy" id="370345"/>
    <lineage>
        <taxon>Eukaryota</taxon>
        <taxon>Metazoa</taxon>
        <taxon>Spiralia</taxon>
        <taxon>Lophotrochozoa</taxon>
        <taxon>Mollusca</taxon>
        <taxon>Gastropoda</taxon>
        <taxon>Caenogastropoda</taxon>
        <taxon>Sorbeoconcha</taxon>
        <taxon>Cerithioidea</taxon>
        <taxon>Batillariidae</taxon>
        <taxon>Batillaria</taxon>
    </lineage>
</organism>
<proteinExistence type="predicted"/>
<keyword evidence="3" id="KW-1185">Reference proteome</keyword>
<comment type="caution">
    <text evidence="2">The sequence shown here is derived from an EMBL/GenBank/DDBJ whole genome shotgun (WGS) entry which is preliminary data.</text>
</comment>
<dbReference type="PROSITE" id="PS51406">
    <property type="entry name" value="FIBRINOGEN_C_2"/>
    <property type="match status" value="1"/>
</dbReference>
<dbReference type="InterPro" id="IPR002181">
    <property type="entry name" value="Fibrinogen_a/b/g_C_dom"/>
</dbReference>
<reference evidence="2 3" key="1">
    <citation type="journal article" date="2023" name="Sci. Data">
        <title>Genome assembly of the Korean intertidal mud-creeper Batillaria attramentaria.</title>
        <authorList>
            <person name="Patra A.K."/>
            <person name="Ho P.T."/>
            <person name="Jun S."/>
            <person name="Lee S.J."/>
            <person name="Kim Y."/>
            <person name="Won Y.J."/>
        </authorList>
    </citation>
    <scope>NUCLEOTIDE SEQUENCE [LARGE SCALE GENOMIC DNA]</scope>
    <source>
        <strain evidence="2">Wonlab-2016</strain>
    </source>
</reference>
<feature type="domain" description="Fibrinogen C-terminal" evidence="1">
    <location>
        <begin position="403"/>
        <end position="447"/>
    </location>
</feature>
<dbReference type="Proteomes" id="UP001519460">
    <property type="component" value="Unassembled WGS sequence"/>
</dbReference>
<sequence>MLPVCFRPPEAYVLLWTLAVSKPEDLLATRLQAVLSQGSDIVSPSTNRLTLPLLHITASYAQSRSVEGFRWKEMEEVTHICSGNPVKLTRSYYLSVKDRESVISADWSERKIEFTYHAHRLAARTHRHVTYSAGSASETTKPKEKLRSRTYSILTGVSLSHTASYILNLKVYSSKHKRGPSGNIEREAAFTNGRVVLVLKADDAKPGNYTCFLPPSSPAANCLPKGQRPPENVTIEVTADDIQARVAPKTSDGKLHAYKKVVTDAKCKKTLTLSCGNLTAKGHPEATAKWTEVPGIKYVKGQFQVELPSAAAKAGTYSCSLSSPSIQCLSSGSEVGVPATNPSGADLKDVTYDKNGQFQVVLNADTAVAGKYVCSLPKNQPALSCLPSNDRLHLAQSMEVFADDLEVVHKGCAEGKISTSGVYRVNVEGYGNVRTYCDLDTFGGGWT</sequence>
<gene>
    <name evidence="2" type="ORF">BaRGS_00007616</name>
</gene>
<dbReference type="AlphaFoldDB" id="A0ABD0LNV5"/>
<accession>A0ABD0LNV5</accession>
<dbReference type="InterPro" id="IPR036056">
    <property type="entry name" value="Fibrinogen-like_C"/>
</dbReference>
<dbReference type="EMBL" id="JACVVK020000033">
    <property type="protein sequence ID" value="KAK7501131.1"/>
    <property type="molecule type" value="Genomic_DNA"/>
</dbReference>
<feature type="non-terminal residue" evidence="2">
    <location>
        <position position="447"/>
    </location>
</feature>
<dbReference type="Gene3D" id="3.90.215.10">
    <property type="entry name" value="Gamma Fibrinogen, chain A, domain 1"/>
    <property type="match status" value="1"/>
</dbReference>
<evidence type="ECO:0000313" key="3">
    <source>
        <dbReference type="Proteomes" id="UP001519460"/>
    </source>
</evidence>
<dbReference type="SUPFAM" id="SSF56496">
    <property type="entry name" value="Fibrinogen C-terminal domain-like"/>
    <property type="match status" value="1"/>
</dbReference>